<dbReference type="OrthoDB" id="8455876at2"/>
<dbReference type="EMBL" id="PDZR01000008">
    <property type="protein sequence ID" value="PNG26339.1"/>
    <property type="molecule type" value="Genomic_DNA"/>
</dbReference>
<dbReference type="Proteomes" id="UP000236286">
    <property type="component" value="Unassembled WGS sequence"/>
</dbReference>
<accession>A0A2J7THW1</accession>
<keyword evidence="1" id="KW-1133">Transmembrane helix</keyword>
<evidence type="ECO:0000313" key="2">
    <source>
        <dbReference type="EMBL" id="PNG26339.1"/>
    </source>
</evidence>
<proteinExistence type="predicted"/>
<evidence type="ECO:0000256" key="1">
    <source>
        <dbReference type="SAM" id="Phobius"/>
    </source>
</evidence>
<feature type="transmembrane region" description="Helical" evidence="1">
    <location>
        <begin position="134"/>
        <end position="152"/>
    </location>
</feature>
<comment type="caution">
    <text evidence="2">The sequence shown here is derived from an EMBL/GenBank/DDBJ whole genome shotgun (WGS) entry which is preliminary data.</text>
</comment>
<evidence type="ECO:0000313" key="3">
    <source>
        <dbReference type="Proteomes" id="UP000236286"/>
    </source>
</evidence>
<dbReference type="AlphaFoldDB" id="A0A2J7THW1"/>
<organism evidence="2 3">
    <name type="scientific">Methylocella silvestris</name>
    <dbReference type="NCBI Taxonomy" id="199596"/>
    <lineage>
        <taxon>Bacteria</taxon>
        <taxon>Pseudomonadati</taxon>
        <taxon>Pseudomonadota</taxon>
        <taxon>Alphaproteobacteria</taxon>
        <taxon>Hyphomicrobiales</taxon>
        <taxon>Beijerinckiaceae</taxon>
        <taxon>Methylocella</taxon>
    </lineage>
</organism>
<name>A0A2J7THW1_METSI</name>
<protein>
    <submittedName>
        <fullName evidence="2">Uncharacterized protein</fullName>
    </submittedName>
</protein>
<feature type="transmembrane region" description="Helical" evidence="1">
    <location>
        <begin position="97"/>
        <end position="114"/>
    </location>
</feature>
<dbReference type="RefSeq" id="WP_102843502.1">
    <property type="nucleotide sequence ID" value="NZ_PDZR01000008.1"/>
</dbReference>
<keyword evidence="1" id="KW-0812">Transmembrane</keyword>
<sequence>MNGLRRTLVVCFSAVVAIGAALVFLPIAAAFDPALRRTGAAFADYLLYLLARSSIDDGSALAGAELARFVWTAAVAVCVAPLALVVAVGEVARVRSALWYIGGTGLIAAAAPWIARAAFQTSRAVSASPEELRFALVFFLTGAFAGWIYWLLAGRGGSDPKIIPN</sequence>
<keyword evidence="1" id="KW-0472">Membrane</keyword>
<gene>
    <name evidence="2" type="ORF">CR492_09510</name>
</gene>
<feature type="transmembrane region" description="Helical" evidence="1">
    <location>
        <begin position="69"/>
        <end position="88"/>
    </location>
</feature>
<reference evidence="2 3" key="1">
    <citation type="submission" date="2017-10" db="EMBL/GenBank/DDBJ databases">
        <title>Genome announcement of Methylocella silvestris TVC from permafrost.</title>
        <authorList>
            <person name="Wang J."/>
            <person name="Geng K."/>
            <person name="Ul-Haque F."/>
            <person name="Crombie A.T."/>
            <person name="Street L.E."/>
            <person name="Wookey P.A."/>
            <person name="Murrell J.C."/>
            <person name="Pratscher J."/>
        </authorList>
    </citation>
    <scope>NUCLEOTIDE SEQUENCE [LARGE SCALE GENOMIC DNA]</scope>
    <source>
        <strain evidence="2 3">TVC</strain>
    </source>
</reference>